<feature type="transmembrane region" description="Helical" evidence="8">
    <location>
        <begin position="112"/>
        <end position="131"/>
    </location>
</feature>
<protein>
    <recommendedName>
        <fullName evidence="9">Major facilitator superfamily (MFS) profile domain-containing protein</fullName>
    </recommendedName>
</protein>
<dbReference type="InterPro" id="IPR020846">
    <property type="entry name" value="MFS_dom"/>
</dbReference>
<dbReference type="Gene3D" id="1.20.1250.20">
    <property type="entry name" value="MFS general substrate transporter like domains"/>
    <property type="match status" value="2"/>
</dbReference>
<feature type="transmembrane region" description="Helical" evidence="8">
    <location>
        <begin position="174"/>
        <end position="194"/>
    </location>
</feature>
<dbReference type="AlphaFoldDB" id="A0A397HH36"/>
<feature type="transmembrane region" description="Helical" evidence="8">
    <location>
        <begin position="409"/>
        <end position="430"/>
    </location>
</feature>
<dbReference type="GO" id="GO:0016020">
    <property type="term" value="C:membrane"/>
    <property type="evidence" value="ECO:0007669"/>
    <property type="project" value="UniProtKB-SubCell"/>
</dbReference>
<comment type="caution">
    <text evidence="10">The sequence shown here is derived from an EMBL/GenBank/DDBJ whole genome shotgun (WGS) entry which is preliminary data.</text>
</comment>
<dbReference type="RefSeq" id="XP_026616747.1">
    <property type="nucleotide sequence ID" value="XM_026757859.1"/>
</dbReference>
<dbReference type="InterPro" id="IPR011701">
    <property type="entry name" value="MFS"/>
</dbReference>
<feature type="transmembrane region" description="Helical" evidence="8">
    <location>
        <begin position="278"/>
        <end position="303"/>
    </location>
</feature>
<dbReference type="PANTHER" id="PTHR43791">
    <property type="entry name" value="PERMEASE-RELATED"/>
    <property type="match status" value="1"/>
</dbReference>
<dbReference type="InterPro" id="IPR036259">
    <property type="entry name" value="MFS_trans_sf"/>
</dbReference>
<keyword evidence="3 8" id="KW-0812">Transmembrane</keyword>
<feature type="transmembrane region" description="Helical" evidence="8">
    <location>
        <begin position="84"/>
        <end position="105"/>
    </location>
</feature>
<feature type="transmembrane region" description="Helical" evidence="8">
    <location>
        <begin position="315"/>
        <end position="335"/>
    </location>
</feature>
<feature type="transmembrane region" description="Helical" evidence="8">
    <location>
        <begin position="206"/>
        <end position="227"/>
    </location>
</feature>
<name>A0A397HH36_ASPTH</name>
<evidence type="ECO:0000313" key="11">
    <source>
        <dbReference type="Proteomes" id="UP000215305"/>
    </source>
</evidence>
<feature type="region of interest" description="Disordered" evidence="7">
    <location>
        <begin position="1"/>
        <end position="26"/>
    </location>
</feature>
<dbReference type="FunFam" id="1.20.1250.20:FF:000068">
    <property type="entry name" value="MFS general substrate transporter"/>
    <property type="match status" value="1"/>
</dbReference>
<feature type="domain" description="Major facilitator superfamily (MFS) profile" evidence="9">
    <location>
        <begin position="46"/>
        <end position="468"/>
    </location>
</feature>
<gene>
    <name evidence="10" type="ORF">CDV56_104240</name>
</gene>
<evidence type="ECO:0000256" key="8">
    <source>
        <dbReference type="SAM" id="Phobius"/>
    </source>
</evidence>
<keyword evidence="2" id="KW-0813">Transport</keyword>
<evidence type="ECO:0000256" key="6">
    <source>
        <dbReference type="ARBA" id="ARBA00037968"/>
    </source>
</evidence>
<dbReference type="SUPFAM" id="SSF103473">
    <property type="entry name" value="MFS general substrate transporter"/>
    <property type="match status" value="1"/>
</dbReference>
<accession>A0A397HH36</accession>
<comment type="similarity">
    <text evidence="6">Belongs to the major facilitator superfamily. Allantoate permease family.</text>
</comment>
<evidence type="ECO:0000256" key="2">
    <source>
        <dbReference type="ARBA" id="ARBA00022448"/>
    </source>
</evidence>
<feature type="transmembrane region" description="Helical" evidence="8">
    <location>
        <begin position="442"/>
        <end position="465"/>
    </location>
</feature>
<dbReference type="FunFam" id="1.20.1250.20:FF:000018">
    <property type="entry name" value="MFS transporter permease"/>
    <property type="match status" value="1"/>
</dbReference>
<dbReference type="Proteomes" id="UP000215305">
    <property type="component" value="Unassembled WGS sequence"/>
</dbReference>
<evidence type="ECO:0000256" key="3">
    <source>
        <dbReference type="ARBA" id="ARBA00022692"/>
    </source>
</evidence>
<evidence type="ECO:0000256" key="4">
    <source>
        <dbReference type="ARBA" id="ARBA00022989"/>
    </source>
</evidence>
<keyword evidence="5 8" id="KW-0472">Membrane</keyword>
<dbReference type="PANTHER" id="PTHR43791:SF52">
    <property type="entry name" value="TRANSPORTER, PUTATIVE (AFU_ORTHOLOGUE AFUA_1G11820)-RELATED"/>
    <property type="match status" value="1"/>
</dbReference>
<dbReference type="Pfam" id="PF07690">
    <property type="entry name" value="MFS_1"/>
    <property type="match status" value="1"/>
</dbReference>
<evidence type="ECO:0000256" key="1">
    <source>
        <dbReference type="ARBA" id="ARBA00004141"/>
    </source>
</evidence>
<dbReference type="PROSITE" id="PS50850">
    <property type="entry name" value="MFS"/>
    <property type="match status" value="1"/>
</dbReference>
<evidence type="ECO:0000256" key="5">
    <source>
        <dbReference type="ARBA" id="ARBA00023136"/>
    </source>
</evidence>
<comment type="subcellular location">
    <subcellularLocation>
        <location evidence="1">Membrane</location>
        <topology evidence="1">Multi-pass membrane protein</topology>
    </subcellularLocation>
</comment>
<dbReference type="GO" id="GO:0022857">
    <property type="term" value="F:transmembrane transporter activity"/>
    <property type="evidence" value="ECO:0007669"/>
    <property type="project" value="InterPro"/>
</dbReference>
<evidence type="ECO:0000313" key="10">
    <source>
        <dbReference type="EMBL" id="RHZ62445.1"/>
    </source>
</evidence>
<dbReference type="OrthoDB" id="19923at2759"/>
<evidence type="ECO:0000256" key="7">
    <source>
        <dbReference type="SAM" id="MobiDB-lite"/>
    </source>
</evidence>
<dbReference type="VEuPathDB" id="FungiDB:CDV56_104240"/>
<keyword evidence="4 8" id="KW-1133">Transmembrane helix</keyword>
<sequence length="500" mass="55451">MALDAMEKQPRHDISHAGSSLETGAPETAIDEKRERALLRKIDLHLMVPLWVIFVFGFLDRINLGNVAVLGILKELKMDGKDMALAMQIFFVPYIVADIPSNIILKRVAPSTWISVLTFFWGITCMCQGLVKNKAGLVACRFFMGLCEGGFVPGCAYLMSMYYRRHDFQKRFSLLWVAGLVAGAFGGLLAYALYHMHGLGGYSGWRWIFIIEGLLSIVSALPAKFLIADWPEQARFLSGEEKTLLKERHARDVGGCEGARMDRLDGAAWRRIMSDWKIYVGSLIYISITVSGYATSLFIPSIVNSLGYSGIDSQIHSIPIWAVAAAVTLIVSYLTDRVQHRYGFIMFGVLFASIGYIILLCQGPPHQYGGLNVHVRYMAVFFVTTGCYIVQPVAIVWMANNLGGHYKRAIGLAIQIGFGNIGGIIASNIFNSGFAPRYFVGYGVSLAMMVLCGIMSTVFAAGVLIENRKRDEGKRDYRLSLDASVVNNMGDDDPRFRFCL</sequence>
<dbReference type="GeneID" id="38126214"/>
<reference evidence="10" key="1">
    <citation type="submission" date="2018-08" db="EMBL/GenBank/DDBJ databases">
        <title>Draft genome sequence of azole-resistant Aspergillus thermomutatus (Neosartorya pseudofischeri) strain HMR AF 39, isolated from a human nasal aspirate.</title>
        <authorList>
            <person name="Parent-Michaud M."/>
            <person name="Dufresne P.J."/>
            <person name="Fournier E."/>
            <person name="Martineau C."/>
            <person name="Moreira S."/>
            <person name="Perkins V."/>
            <person name="De Repentigny L."/>
            <person name="Dufresne S.F."/>
        </authorList>
    </citation>
    <scope>NUCLEOTIDE SEQUENCE [LARGE SCALE GENOMIC DNA]</scope>
    <source>
        <strain evidence="10">HMR AF 39</strain>
    </source>
</reference>
<organism evidence="10 11">
    <name type="scientific">Aspergillus thermomutatus</name>
    <name type="common">Neosartorya pseudofischeri</name>
    <dbReference type="NCBI Taxonomy" id="41047"/>
    <lineage>
        <taxon>Eukaryota</taxon>
        <taxon>Fungi</taxon>
        <taxon>Dikarya</taxon>
        <taxon>Ascomycota</taxon>
        <taxon>Pezizomycotina</taxon>
        <taxon>Eurotiomycetes</taxon>
        <taxon>Eurotiomycetidae</taxon>
        <taxon>Eurotiales</taxon>
        <taxon>Aspergillaceae</taxon>
        <taxon>Aspergillus</taxon>
        <taxon>Aspergillus subgen. Fumigati</taxon>
    </lineage>
</organism>
<dbReference type="STRING" id="41047.A0A397HH36"/>
<evidence type="ECO:0000259" key="9">
    <source>
        <dbReference type="PROSITE" id="PS50850"/>
    </source>
</evidence>
<keyword evidence="11" id="KW-1185">Reference proteome</keyword>
<feature type="transmembrane region" description="Helical" evidence="8">
    <location>
        <begin position="377"/>
        <end position="397"/>
    </location>
</feature>
<feature type="compositionally biased region" description="Basic and acidic residues" evidence="7">
    <location>
        <begin position="1"/>
        <end position="15"/>
    </location>
</feature>
<proteinExistence type="inferred from homology"/>
<feature type="transmembrane region" description="Helical" evidence="8">
    <location>
        <begin position="143"/>
        <end position="162"/>
    </location>
</feature>
<feature type="transmembrane region" description="Helical" evidence="8">
    <location>
        <begin position="44"/>
        <end position="64"/>
    </location>
</feature>
<feature type="transmembrane region" description="Helical" evidence="8">
    <location>
        <begin position="342"/>
        <end position="365"/>
    </location>
</feature>
<dbReference type="EMBL" id="NKHU02000037">
    <property type="protein sequence ID" value="RHZ62445.1"/>
    <property type="molecule type" value="Genomic_DNA"/>
</dbReference>